<evidence type="ECO:0000256" key="1">
    <source>
        <dbReference type="SAM" id="Phobius"/>
    </source>
</evidence>
<sequence length="366" mass="41045">MKKKSGKIFLRDLAKAFFSVFALTAIFLASYKVTGLYLEKNGGHAAGRKIHMEREGKLDSISFQLLFSLNEANKELEHVVLEVFNTKTDCLMYMTIPMNAKLSMSQRLYMELFKKNKDIPQIISFDSIKEYVNPAGYYDFGAALIDDALGLDISYYTIVPSEVFDDVFVEQDGYLTLTDDVLGTVKNYNEQEIDSYMRNFCRNVKSNLSLEKRLTYTPALSKVVWEDVIYNLIPGESDSDSYSIDKEKADAIWKAMEDNYAAEEIKGLLGQAQKVSLDKNIMIYNGSGINGLAGNVQKKLESEGYTINGIGNYTSSDVQETIIQVTQEGLGKDLIAYFKKAVIEKVENMPNGVDIQIVLGKSESAS</sequence>
<dbReference type="Proteomes" id="UP000199800">
    <property type="component" value="Unassembled WGS sequence"/>
</dbReference>
<keyword evidence="1" id="KW-0812">Transmembrane</keyword>
<reference evidence="3 4" key="1">
    <citation type="submission" date="2016-10" db="EMBL/GenBank/DDBJ databases">
        <authorList>
            <person name="de Groot N.N."/>
        </authorList>
    </citation>
    <scope>NUCLEOTIDE SEQUENCE [LARGE SCALE GENOMIC DNA]</scope>
    <source>
        <strain evidence="3 4">DSM 1801</strain>
    </source>
</reference>
<proteinExistence type="predicted"/>
<dbReference type="InterPro" id="IPR027381">
    <property type="entry name" value="LytR/CpsA/Psr_C"/>
</dbReference>
<evidence type="ECO:0000313" key="4">
    <source>
        <dbReference type="Proteomes" id="UP000199800"/>
    </source>
</evidence>
<dbReference type="RefSeq" id="WP_092479130.1">
    <property type="nucleotide sequence ID" value="NZ_FOHN01000042.1"/>
</dbReference>
<organism evidence="3 4">
    <name type="scientific">[Clostridium] polysaccharolyticum</name>
    <dbReference type="NCBI Taxonomy" id="29364"/>
    <lineage>
        <taxon>Bacteria</taxon>
        <taxon>Bacillati</taxon>
        <taxon>Bacillota</taxon>
        <taxon>Clostridia</taxon>
        <taxon>Lachnospirales</taxon>
        <taxon>Lachnospiraceae</taxon>
    </lineage>
</organism>
<dbReference type="Gene3D" id="3.30.70.2390">
    <property type="match status" value="1"/>
</dbReference>
<evidence type="ECO:0000313" key="3">
    <source>
        <dbReference type="EMBL" id="SET63700.1"/>
    </source>
</evidence>
<dbReference type="EMBL" id="FOHN01000042">
    <property type="protein sequence ID" value="SET63700.1"/>
    <property type="molecule type" value="Genomic_DNA"/>
</dbReference>
<name>A0A1I0FYQ7_9FIRM</name>
<dbReference type="AlphaFoldDB" id="A0A1I0FYQ7"/>
<feature type="domain" description="LytR/CpsA/Psr regulator C-terminal" evidence="2">
    <location>
        <begin position="281"/>
        <end position="361"/>
    </location>
</feature>
<dbReference type="OrthoDB" id="2046987at2"/>
<protein>
    <submittedName>
        <fullName evidence="3">LytR cell envelope-related transcriptional attenuator</fullName>
    </submittedName>
</protein>
<evidence type="ECO:0000259" key="2">
    <source>
        <dbReference type="Pfam" id="PF13399"/>
    </source>
</evidence>
<dbReference type="STRING" id="29364.SAMN04487772_1424"/>
<keyword evidence="1" id="KW-1133">Transmembrane helix</keyword>
<gene>
    <name evidence="3" type="ORF">SAMN04487772_1424</name>
</gene>
<keyword evidence="1" id="KW-0472">Membrane</keyword>
<accession>A0A1I0FYQ7</accession>
<feature type="transmembrane region" description="Helical" evidence="1">
    <location>
        <begin position="12"/>
        <end position="31"/>
    </location>
</feature>
<dbReference type="Pfam" id="PF13399">
    <property type="entry name" value="LytR_C"/>
    <property type="match status" value="1"/>
</dbReference>
<keyword evidence="4" id="KW-1185">Reference proteome</keyword>